<proteinExistence type="predicted"/>
<feature type="transmembrane region" description="Helical" evidence="2">
    <location>
        <begin position="612"/>
        <end position="635"/>
    </location>
</feature>
<evidence type="ECO:0000256" key="1">
    <source>
        <dbReference type="PROSITE-ProRule" id="PRU00023"/>
    </source>
</evidence>
<dbReference type="OrthoDB" id="7739966at2759"/>
<dbReference type="PROSITE" id="PS50297">
    <property type="entry name" value="ANK_REP_REGION"/>
    <property type="match status" value="1"/>
</dbReference>
<keyword evidence="2" id="KW-0812">Transmembrane</keyword>
<keyword evidence="2" id="KW-0472">Membrane</keyword>
<keyword evidence="4" id="KW-1185">Reference proteome</keyword>
<reference evidence="3" key="1">
    <citation type="submission" date="2022-01" db="EMBL/GenBank/DDBJ databases">
        <authorList>
            <person name="King R."/>
        </authorList>
    </citation>
    <scope>NUCLEOTIDE SEQUENCE</scope>
</reference>
<evidence type="ECO:0000313" key="3">
    <source>
        <dbReference type="EMBL" id="CAG9807111.1"/>
    </source>
</evidence>
<protein>
    <submittedName>
        <fullName evidence="3">Uncharacterized protein</fullName>
    </submittedName>
</protein>
<dbReference type="Proteomes" id="UP001153620">
    <property type="component" value="Chromosome 3"/>
</dbReference>
<evidence type="ECO:0000313" key="4">
    <source>
        <dbReference type="Proteomes" id="UP001153620"/>
    </source>
</evidence>
<sequence>MSYDSLISSQKHQNVAERNDKIVKGLNLHEFDDLKLRPIDKPSKDFITAIQLNRIENESIFNTIKGFSSIADILQSKELHDTNDDQNKKPEPLFIKLQIKDSTELSPINLEDLNKICQNKSAVIVIESIVDDDSIIYWKLADFENFFSYKSTKELNPKEARILNEFIANFLTDSVQKNHLGLISKLSFQPGIKSVSLDLLADSRDFNLLLIAAEHGNSEIVEILLQQGMNTNSLDNKIDAQTLAWNNQHFDVLCQLLQANLKFPASFDTTLCTGKCKEFCEVTEEVHKLIKADDIEKLKVILNQYKNLKHFYNFTNESALKVAILGGSYETYKELTSRKFRYASHEDPAEYLHDLNYDDKRKVREIHNKFSESIVDKHINVLVGNSFIYHDAVDGQDKQDIISRAYKSLDSIPLVRIILKIVAASKNFKIIFDFNRESVNVADPTVDSDTQGLFYVSGRVYIGAKQLLNTLTEHEALANLAHELCHYTMNLVYNNDAKPFKDVDLITEKEFQEITEICEKSEEREDIIDMVYEAYPEEVHHAELIVRPVHMMVYYQNSPEILEQRKQTHNRLFEFYEKTVVPDLEKALPEIERRDEKALEQKDQKISKLKKISIIGGVLAVLGVIAAIIIGLIFYTPTYTFSELSLRDQKTVANSSILYKNVKIDFDDLFPANSTAYGMLTSDHISQMLQGEILNFSDPHVHYLDKLVIHSWTNLTVKLQEKFLTSNFTFQDESLKFKIFHESNPTAFESLTSQQIIDVLDNKTLIISNMIKNDTKFISERKIFDENLNEIYYDFIHFMNGNDESCRCECLNMTGSTKTFESYYEEFRNQSLNSQIKKLDQIRRKETYTVCPIEGYKIKTYMYPYPVAETLLSHTSLQFNFNDVLKIANETKMFILSAEAGTGKTVTFEQFTMRIKRKFLTRWVSYIDLKDHKDLYKAVETFDDVKEMLGKIFGLTDENRFVKEVFEELFMSGDAILLWNGFDEISPEFSEPVLKILSIIRNNTKNIQFICTRPLYTEQLRDKFMTKTYTLIPFTAEEQENFVTKFLIANKVDESMIPNYIQKVQKIVNSTNSKEGFDTPLLLGMISELVSSDVEIYETENLYELYRKFVEKKVQIWQENSAFAKQFLNTLVTSGFSIKNLHQRYAMRHELQSGDYSYKFAYFNALKLKVMRQKVPKGLTNDEVSRMGILFINGPKTFKFAHRTFAEFFVAQYFVENIYFADDEPTDEEAERRIRLFFQTFNYPFYRVRTFIKSFLETIAANETQAFDSQVSKVLRTKFKRLYFNSMKELNEIPLLEFWAKDNKVLAELLQVDADETLYTATYNYVYYPGSKDRIMYHAGIKEFGKKHLVNSQFQSFISDKNQKGIILWSSYCLSSKIFILRDYGFSFHDKFTLDDELLKNDDFIYVFESIAKNLTKSELKALLRSEIILNPVDLVSGYVRYIFNETVWNIIEENLTVEEQKDLLAKFFGSSSILYSYDNLNFGLKKLEKFYKSSEVYEFFLKTKILTTAANFRTYTFQPLWNFFTNHTDLEQQKSIMTQVVQNECISRPFKAFEQIKYCYVFPPLNMLQTSLFSFESLNSFKEISKIYETYFNRTEMQQIIFSGSNEFLPVLMVQGDHDLCEETAGYLERIFIGNKELLKKFLLNEIEPTNLNVFELFSDFNDPKNCIESFSKLLKA</sequence>
<dbReference type="InterPro" id="IPR027417">
    <property type="entry name" value="P-loop_NTPase"/>
</dbReference>
<feature type="repeat" description="ANK" evidence="1">
    <location>
        <begin position="204"/>
        <end position="236"/>
    </location>
</feature>
<organism evidence="3 4">
    <name type="scientific">Chironomus riparius</name>
    <dbReference type="NCBI Taxonomy" id="315576"/>
    <lineage>
        <taxon>Eukaryota</taxon>
        <taxon>Metazoa</taxon>
        <taxon>Ecdysozoa</taxon>
        <taxon>Arthropoda</taxon>
        <taxon>Hexapoda</taxon>
        <taxon>Insecta</taxon>
        <taxon>Pterygota</taxon>
        <taxon>Neoptera</taxon>
        <taxon>Endopterygota</taxon>
        <taxon>Diptera</taxon>
        <taxon>Nematocera</taxon>
        <taxon>Chironomoidea</taxon>
        <taxon>Chironomidae</taxon>
        <taxon>Chironominae</taxon>
        <taxon>Chironomus</taxon>
    </lineage>
</organism>
<dbReference type="InterPro" id="IPR002110">
    <property type="entry name" value="Ankyrin_rpt"/>
</dbReference>
<evidence type="ECO:0000256" key="2">
    <source>
        <dbReference type="SAM" id="Phobius"/>
    </source>
</evidence>
<dbReference type="SUPFAM" id="SSF52540">
    <property type="entry name" value="P-loop containing nucleoside triphosphate hydrolases"/>
    <property type="match status" value="1"/>
</dbReference>
<gene>
    <name evidence="3" type="ORF">CHIRRI_LOCUS9960</name>
</gene>
<dbReference type="PROSITE" id="PS50088">
    <property type="entry name" value="ANK_REPEAT"/>
    <property type="match status" value="1"/>
</dbReference>
<dbReference type="SUPFAM" id="SSF48403">
    <property type="entry name" value="Ankyrin repeat"/>
    <property type="match status" value="1"/>
</dbReference>
<accession>A0A9N9S1F1</accession>
<name>A0A9N9S1F1_9DIPT</name>
<keyword evidence="2" id="KW-1133">Transmembrane helix</keyword>
<reference evidence="3" key="2">
    <citation type="submission" date="2022-10" db="EMBL/GenBank/DDBJ databases">
        <authorList>
            <consortium name="ENA_rothamsted_submissions"/>
            <consortium name="culmorum"/>
            <person name="King R."/>
        </authorList>
    </citation>
    <scope>NUCLEOTIDE SEQUENCE</scope>
</reference>
<dbReference type="InterPro" id="IPR036770">
    <property type="entry name" value="Ankyrin_rpt-contain_sf"/>
</dbReference>
<keyword evidence="1" id="KW-0040">ANK repeat</keyword>
<dbReference type="Gene3D" id="1.25.40.20">
    <property type="entry name" value="Ankyrin repeat-containing domain"/>
    <property type="match status" value="1"/>
</dbReference>
<dbReference type="EMBL" id="OU895879">
    <property type="protein sequence ID" value="CAG9807111.1"/>
    <property type="molecule type" value="Genomic_DNA"/>
</dbReference>